<dbReference type="OrthoDB" id="2663129at2759"/>
<evidence type="ECO:0000256" key="1">
    <source>
        <dbReference type="ARBA" id="ARBA00022448"/>
    </source>
</evidence>
<feature type="compositionally biased region" description="Low complexity" evidence="2">
    <location>
        <begin position="39"/>
        <end position="49"/>
    </location>
</feature>
<evidence type="ECO:0000313" key="3">
    <source>
        <dbReference type="EMBL" id="KAG1817687.1"/>
    </source>
</evidence>
<protein>
    <submittedName>
        <fullName evidence="3">Uncharacterized protein</fullName>
    </submittedName>
</protein>
<sequence length="313" mass="34384">MAYVQHDWSAPPFAQSSEGYTSVYSNDFHQSVPGLLTESSTSTGGASSAHDMQEQPQSHMALSLYHPQPLHHASLSQSSLWMLDAQGLNNAFQQQSLASFEAQINQGFRGNFLSVDVIKEVKVDAYEQVVRLIFDTSFSPTNEAAMVKTMAKSALDDVISQYSNAELVKWKTLTEGQAEIQRLSKVLNVIQDKFKDLSLNSIIGQPLPVDFQAQMLSASGYCQQMDTHLTQATVREVLPFSAQLCQPQTVPIVELAAYINKCLVICSLEDYTDAVVGTSGVELAAKPGHFLIHQPSGELFQVFDHLLLLKKGG</sequence>
<organism evidence="3 4">
    <name type="scientific">Suillus subaureus</name>
    <dbReference type="NCBI Taxonomy" id="48587"/>
    <lineage>
        <taxon>Eukaryota</taxon>
        <taxon>Fungi</taxon>
        <taxon>Dikarya</taxon>
        <taxon>Basidiomycota</taxon>
        <taxon>Agaricomycotina</taxon>
        <taxon>Agaricomycetes</taxon>
        <taxon>Agaricomycetidae</taxon>
        <taxon>Boletales</taxon>
        <taxon>Suillineae</taxon>
        <taxon>Suillaceae</taxon>
        <taxon>Suillus</taxon>
    </lineage>
</organism>
<keyword evidence="1" id="KW-0813">Transport</keyword>
<dbReference type="RefSeq" id="XP_041193929.1">
    <property type="nucleotide sequence ID" value="XM_041340047.1"/>
</dbReference>
<dbReference type="Proteomes" id="UP000807769">
    <property type="component" value="Unassembled WGS sequence"/>
</dbReference>
<name>A0A9P7JEH9_9AGAM</name>
<proteinExistence type="predicted"/>
<evidence type="ECO:0000313" key="4">
    <source>
        <dbReference type="Proteomes" id="UP000807769"/>
    </source>
</evidence>
<dbReference type="PANTHER" id="PTHR19241">
    <property type="entry name" value="ATP-BINDING CASSETTE TRANSPORTER"/>
    <property type="match status" value="1"/>
</dbReference>
<feature type="region of interest" description="Disordered" evidence="2">
    <location>
        <begin position="35"/>
        <end position="56"/>
    </location>
</feature>
<gene>
    <name evidence="3" type="ORF">BJ212DRAFT_1480240</name>
</gene>
<accession>A0A9P7JEH9</accession>
<keyword evidence="4" id="KW-1185">Reference proteome</keyword>
<comment type="caution">
    <text evidence="3">The sequence shown here is derived from an EMBL/GenBank/DDBJ whole genome shotgun (WGS) entry which is preliminary data.</text>
</comment>
<dbReference type="GeneID" id="64634063"/>
<reference evidence="3" key="1">
    <citation type="journal article" date="2020" name="New Phytol.">
        <title>Comparative genomics reveals dynamic genome evolution in host specialist ectomycorrhizal fungi.</title>
        <authorList>
            <person name="Lofgren L.A."/>
            <person name="Nguyen N.H."/>
            <person name="Vilgalys R."/>
            <person name="Ruytinx J."/>
            <person name="Liao H.L."/>
            <person name="Branco S."/>
            <person name="Kuo A."/>
            <person name="LaButti K."/>
            <person name="Lipzen A."/>
            <person name="Andreopoulos W."/>
            <person name="Pangilinan J."/>
            <person name="Riley R."/>
            <person name="Hundley H."/>
            <person name="Na H."/>
            <person name="Barry K."/>
            <person name="Grigoriev I.V."/>
            <person name="Stajich J.E."/>
            <person name="Kennedy P.G."/>
        </authorList>
    </citation>
    <scope>NUCLEOTIDE SEQUENCE</scope>
    <source>
        <strain evidence="3">MN1</strain>
    </source>
</reference>
<dbReference type="EMBL" id="JABBWG010000013">
    <property type="protein sequence ID" value="KAG1817687.1"/>
    <property type="molecule type" value="Genomic_DNA"/>
</dbReference>
<dbReference type="AlphaFoldDB" id="A0A9P7JEH9"/>
<evidence type="ECO:0000256" key="2">
    <source>
        <dbReference type="SAM" id="MobiDB-lite"/>
    </source>
</evidence>